<accession>A0A381Q9K1</accession>
<evidence type="ECO:0000313" key="1">
    <source>
        <dbReference type="EMBL" id="SUZ75648.1"/>
    </source>
</evidence>
<dbReference type="EMBL" id="UINC01001253">
    <property type="protein sequence ID" value="SUZ75648.1"/>
    <property type="molecule type" value="Genomic_DNA"/>
</dbReference>
<evidence type="ECO:0008006" key="2">
    <source>
        <dbReference type="Google" id="ProtNLM"/>
    </source>
</evidence>
<dbReference type="Gene3D" id="2.130.10.10">
    <property type="entry name" value="YVTN repeat-like/Quinoprotein amine dehydrogenase"/>
    <property type="match status" value="1"/>
</dbReference>
<name>A0A381Q9K1_9ZZZZ</name>
<organism evidence="1">
    <name type="scientific">marine metagenome</name>
    <dbReference type="NCBI Taxonomy" id="408172"/>
    <lineage>
        <taxon>unclassified sequences</taxon>
        <taxon>metagenomes</taxon>
        <taxon>ecological metagenomes</taxon>
    </lineage>
</organism>
<dbReference type="InterPro" id="IPR015943">
    <property type="entry name" value="WD40/YVTN_repeat-like_dom_sf"/>
</dbReference>
<gene>
    <name evidence="1" type="ORF">METZ01_LOCUS28502</name>
</gene>
<dbReference type="AlphaFoldDB" id="A0A381Q9K1"/>
<protein>
    <recommendedName>
        <fullName evidence="2">Photosynthesis system II assembly factor Ycf48/Hcf136-like domain-containing protein</fullName>
    </recommendedName>
</protein>
<reference evidence="1" key="1">
    <citation type="submission" date="2018-05" db="EMBL/GenBank/DDBJ databases">
        <authorList>
            <person name="Lanie J.A."/>
            <person name="Ng W.-L."/>
            <person name="Kazmierczak K.M."/>
            <person name="Andrzejewski T.M."/>
            <person name="Davidsen T.M."/>
            <person name="Wayne K.J."/>
            <person name="Tettelin H."/>
            <person name="Glass J.I."/>
            <person name="Rusch D."/>
            <person name="Podicherti R."/>
            <person name="Tsui H.-C.T."/>
            <person name="Winkler M.E."/>
        </authorList>
    </citation>
    <scope>NUCLEOTIDE SEQUENCE</scope>
</reference>
<proteinExistence type="predicted"/>
<sequence length="97" mass="10744">MIRVINDRYWVGVSAVVVSGTPDRGVNREAMTKRLPQDNAYINVLREGMVTDPLDSCGIYLGTTTGQIFYNRDDGDSWELILDSLPPILSLETGLVV</sequence>
<dbReference type="SUPFAM" id="SSF110296">
    <property type="entry name" value="Oligoxyloglucan reducing end-specific cellobiohydrolase"/>
    <property type="match status" value="1"/>
</dbReference>